<gene>
    <name evidence="2" type="ORF">LMG27174_05017</name>
</gene>
<dbReference type="InterPro" id="IPR011990">
    <property type="entry name" value="TPR-like_helical_dom_sf"/>
</dbReference>
<evidence type="ECO:0000256" key="1">
    <source>
        <dbReference type="PROSITE-ProRule" id="PRU00339"/>
    </source>
</evidence>
<dbReference type="AlphaFoldDB" id="A0A6J5C0Y0"/>
<dbReference type="InterPro" id="IPR019734">
    <property type="entry name" value="TPR_rpt"/>
</dbReference>
<proteinExistence type="predicted"/>
<keyword evidence="1" id="KW-0802">TPR repeat</keyword>
<dbReference type="PROSITE" id="PS50005">
    <property type="entry name" value="TPR"/>
    <property type="match status" value="1"/>
</dbReference>
<dbReference type="Gene3D" id="1.25.40.10">
    <property type="entry name" value="Tetratricopeptide repeat domain"/>
    <property type="match status" value="1"/>
</dbReference>
<dbReference type="SUPFAM" id="SSF48452">
    <property type="entry name" value="TPR-like"/>
    <property type="match status" value="1"/>
</dbReference>
<dbReference type="Gene3D" id="3.40.50.2000">
    <property type="entry name" value="Glycogen Phosphorylase B"/>
    <property type="match status" value="1"/>
</dbReference>
<evidence type="ECO:0000313" key="2">
    <source>
        <dbReference type="EMBL" id="CAB3721593.1"/>
    </source>
</evidence>
<name>A0A6J5C0Y0_9BURK</name>
<dbReference type="Proteomes" id="UP000494205">
    <property type="component" value="Unassembled WGS sequence"/>
</dbReference>
<dbReference type="EMBL" id="CADIJZ010000020">
    <property type="protein sequence ID" value="CAB3721593.1"/>
    <property type="molecule type" value="Genomic_DNA"/>
</dbReference>
<protein>
    <submittedName>
        <fullName evidence="2">Uncharacterized protein</fullName>
    </submittedName>
</protein>
<accession>A0A6J5C0Y0</accession>
<dbReference type="SUPFAM" id="SSF53756">
    <property type="entry name" value="UDP-Glycosyltransferase/glycogen phosphorylase"/>
    <property type="match status" value="1"/>
</dbReference>
<evidence type="ECO:0000313" key="3">
    <source>
        <dbReference type="Proteomes" id="UP000494205"/>
    </source>
</evidence>
<feature type="repeat" description="TPR" evidence="1">
    <location>
        <begin position="262"/>
        <end position="295"/>
    </location>
</feature>
<organism evidence="2 3">
    <name type="scientific">Paraburkholderia rhynchosiae</name>
    <dbReference type="NCBI Taxonomy" id="487049"/>
    <lineage>
        <taxon>Bacteria</taxon>
        <taxon>Pseudomonadati</taxon>
        <taxon>Pseudomonadota</taxon>
        <taxon>Betaproteobacteria</taxon>
        <taxon>Burkholderiales</taxon>
        <taxon>Burkholderiaceae</taxon>
        <taxon>Paraburkholderia</taxon>
    </lineage>
</organism>
<dbReference type="RefSeq" id="WP_244201327.1">
    <property type="nucleotide sequence ID" value="NZ_CADIJZ010000020.1"/>
</dbReference>
<reference evidence="2 3" key="1">
    <citation type="submission" date="2020-04" db="EMBL/GenBank/DDBJ databases">
        <authorList>
            <person name="De Canck E."/>
        </authorList>
    </citation>
    <scope>NUCLEOTIDE SEQUENCE [LARGE SCALE GENOMIC DNA]</scope>
    <source>
        <strain evidence="2 3">LMG 27174</strain>
    </source>
</reference>
<sequence>MSDSAITTSATSATPATSAVLVTLTTPVESVHLLWSILRDEGFDAAVLRAAELAAAGVTSQLHADLNASAGRFEEAYHSASQAQAEANGVRHARLALFADVLGRGEVARHHSDMAVAAQPLAATLEWTAWLINDCGAHSAAAHMLRAYQRQVPQDARAPWWLAISLDALAGPAAREERRAALMRAYVLDPAVDPVLPLQLALALREVGDWPAVEHVCREALARNPADAEMAWQLSHAQWQCNYAVAAEATMRAANAASPGNADVLAAIGLYLCEQARYDESAAMLREALAINPHAVTPAIDLADLDLRRGAWASGWKRFEARLARDDRQPNNIVSVMARLCPRWHGESLAGKTLVVHSELGNGDDIHMVRYVPRLAARVREEGGRLVLCVRKSLQALLARFYEDCVSIEDGPLGAPDYCLPMMSLPLVLSLQPEQVRGDAYLRADANKLSAWRERLCKQAPEAKLHVGLVWSGSPTHRRDEKRSIARAALAPLLSLADVEFYSLTPGRTADVAVFNAQGYRVLDMTADYHAGFDDAAAHLSALDALVTIDSAPLHLGGALGRPVFAMLDHVSHWAWGNEETQLWYDSLELFRQPQPGQWAPVVERVVARLKAVMASRAASGNSNVTAHSTANG</sequence>